<dbReference type="Gene3D" id="3.40.50.150">
    <property type="entry name" value="Vaccinia Virus protein VP39"/>
    <property type="match status" value="1"/>
</dbReference>
<dbReference type="GO" id="GO:0032259">
    <property type="term" value="P:methylation"/>
    <property type="evidence" value="ECO:0007669"/>
    <property type="project" value="UniProtKB-KW"/>
</dbReference>
<reference evidence="1 2" key="1">
    <citation type="submission" date="2016-10" db="EMBL/GenBank/DDBJ databases">
        <authorList>
            <person name="de Groot N.N."/>
        </authorList>
    </citation>
    <scope>NUCLEOTIDE SEQUENCE [LARGE SCALE GENOMIC DNA]</scope>
    <source>
        <strain evidence="1 2">DSM 27630</strain>
    </source>
</reference>
<gene>
    <name evidence="1" type="ORF">SAMN04489868_10533</name>
</gene>
<dbReference type="InterPro" id="IPR029063">
    <property type="entry name" value="SAM-dependent_MTases_sf"/>
</dbReference>
<keyword evidence="2" id="KW-1185">Reference proteome</keyword>
<dbReference type="OrthoDB" id="5881184at2"/>
<dbReference type="PIRSF" id="PIRSF018637">
    <property type="entry name" value="TrmK"/>
    <property type="match status" value="1"/>
</dbReference>
<dbReference type="PANTHER" id="PTHR38451">
    <property type="entry name" value="TRNA (ADENINE(22)-N(1))-METHYLTRANSFERASE"/>
    <property type="match status" value="1"/>
</dbReference>
<dbReference type="PANTHER" id="PTHR38451:SF1">
    <property type="entry name" value="TRNA (ADENINE(22)-N(1))-METHYLTRANSFERASE"/>
    <property type="match status" value="1"/>
</dbReference>
<dbReference type="RefSeq" id="WP_092091353.1">
    <property type="nucleotide sequence ID" value="NZ_FOQE01000005.1"/>
</dbReference>
<sequence length="235" mass="26665">MDEKHLSKRLARAAAYVRPGDRLADIGSDHAYLPCALVLDHVISFAVAGEVVPGPFQSAKKQVESLNLKENIQVRLGDGLDVVSEEDQLTVITICGMGGHLIASILERATQQKKLNGQERLILQPNVDEYILRKWLVENQYAVTAEEILEEKGKFYEIIVAEKEEALPIAVTEKDLTYGFFLKEQQDPIFRKKWEKELKKREQVVENLKKAAIPQSEKIVSFNIQISEIKELLKK</sequence>
<proteinExistence type="predicted"/>
<accession>A0A1I3BAY0</accession>
<dbReference type="Pfam" id="PF04816">
    <property type="entry name" value="TrmK"/>
    <property type="match status" value="1"/>
</dbReference>
<dbReference type="Gene3D" id="1.10.287.1890">
    <property type="match status" value="1"/>
</dbReference>
<dbReference type="InterPro" id="IPR006901">
    <property type="entry name" value="TrmK"/>
</dbReference>
<evidence type="ECO:0000313" key="2">
    <source>
        <dbReference type="Proteomes" id="UP000198668"/>
    </source>
</evidence>
<organism evidence="1 2">
    <name type="scientific">Pisciglobus halotolerans</name>
    <dbReference type="NCBI Taxonomy" id="745365"/>
    <lineage>
        <taxon>Bacteria</taxon>
        <taxon>Bacillati</taxon>
        <taxon>Bacillota</taxon>
        <taxon>Bacilli</taxon>
        <taxon>Lactobacillales</taxon>
        <taxon>Carnobacteriaceae</taxon>
    </lineage>
</organism>
<dbReference type="Proteomes" id="UP000198668">
    <property type="component" value="Unassembled WGS sequence"/>
</dbReference>
<name>A0A1I3BAY0_9LACT</name>
<keyword evidence="1" id="KW-0489">Methyltransferase</keyword>
<evidence type="ECO:0000313" key="1">
    <source>
        <dbReference type="EMBL" id="SFH59330.1"/>
    </source>
</evidence>
<keyword evidence="1" id="KW-0808">Transferase</keyword>
<dbReference type="AlphaFoldDB" id="A0A1I3BAY0"/>
<dbReference type="EMBL" id="FOQE01000005">
    <property type="protein sequence ID" value="SFH59330.1"/>
    <property type="molecule type" value="Genomic_DNA"/>
</dbReference>
<protein>
    <submittedName>
        <fullName evidence="1">tRNA (Adenine22-N1)-methyltransferase</fullName>
    </submittedName>
</protein>
<dbReference type="GO" id="GO:0160105">
    <property type="term" value="F:tRNA (adenine(22)-N1)-methyltransferase activity"/>
    <property type="evidence" value="ECO:0007669"/>
    <property type="project" value="InterPro"/>
</dbReference>
<dbReference type="SUPFAM" id="SSF53335">
    <property type="entry name" value="S-adenosyl-L-methionine-dependent methyltransferases"/>
    <property type="match status" value="1"/>
</dbReference>